<accession>D7BPI7</accession>
<dbReference type="HOGENOM" id="CLU_017054_6_1_11"/>
<evidence type="ECO:0000256" key="4">
    <source>
        <dbReference type="ARBA" id="ARBA00022840"/>
    </source>
</evidence>
<dbReference type="SMART" id="SM01120">
    <property type="entry name" value="Dak2"/>
    <property type="match status" value="1"/>
</dbReference>
<name>D7BPI7_ARCHD</name>
<dbReference type="Pfam" id="PF02734">
    <property type="entry name" value="Dak2"/>
    <property type="match status" value="1"/>
</dbReference>
<protein>
    <submittedName>
        <fullName evidence="7">Dihydroxyacetone kinase, DhaK subunit</fullName>
        <ecNumber evidence="7">2.7.1.29</ecNumber>
    </submittedName>
</protein>
<dbReference type="PANTHER" id="PTHR28629">
    <property type="entry name" value="TRIOKINASE/FMN CYCLASE"/>
    <property type="match status" value="1"/>
</dbReference>
<dbReference type="SUPFAM" id="SSF82549">
    <property type="entry name" value="DAK1/DegV-like"/>
    <property type="match status" value="1"/>
</dbReference>
<dbReference type="InterPro" id="IPR050861">
    <property type="entry name" value="Dihydroxyacetone_Kinase"/>
</dbReference>
<dbReference type="Gene3D" id="3.40.50.10440">
    <property type="entry name" value="Dihydroxyacetone kinase, domain 1"/>
    <property type="match status" value="1"/>
</dbReference>
<dbReference type="Gene3D" id="1.25.40.340">
    <property type="match status" value="1"/>
</dbReference>
<keyword evidence="4" id="KW-0067">ATP-binding</keyword>
<evidence type="ECO:0000259" key="5">
    <source>
        <dbReference type="PROSITE" id="PS51480"/>
    </source>
</evidence>
<dbReference type="SUPFAM" id="SSF101473">
    <property type="entry name" value="DhaL-like"/>
    <property type="match status" value="1"/>
</dbReference>
<dbReference type="PROSITE" id="PS51481">
    <property type="entry name" value="DHAK"/>
    <property type="match status" value="1"/>
</dbReference>
<keyword evidence="2" id="KW-0547">Nucleotide-binding</keyword>
<evidence type="ECO:0000256" key="2">
    <source>
        <dbReference type="ARBA" id="ARBA00022741"/>
    </source>
</evidence>
<proteinExistence type="predicted"/>
<keyword evidence="1 7" id="KW-0808">Transferase</keyword>
<dbReference type="InterPro" id="IPR036117">
    <property type="entry name" value="DhaL_dom_sf"/>
</dbReference>
<dbReference type="EC" id="2.7.1.29" evidence="7"/>
<dbReference type="AlphaFoldDB" id="D7BPI7"/>
<gene>
    <name evidence="7" type="ordered locus">Arch_1123</name>
</gene>
<dbReference type="NCBIfam" id="NF011049">
    <property type="entry name" value="PRK14479.1"/>
    <property type="match status" value="1"/>
</dbReference>
<evidence type="ECO:0000313" key="7">
    <source>
        <dbReference type="EMBL" id="ADH92836.1"/>
    </source>
</evidence>
<feature type="domain" description="DhaL" evidence="5">
    <location>
        <begin position="375"/>
        <end position="573"/>
    </location>
</feature>
<dbReference type="eggNOG" id="COG1461">
    <property type="taxonomic scope" value="Bacteria"/>
</dbReference>
<dbReference type="GO" id="GO:0004371">
    <property type="term" value="F:glycerone kinase activity"/>
    <property type="evidence" value="ECO:0007669"/>
    <property type="project" value="UniProtKB-EC"/>
</dbReference>
<dbReference type="Proteomes" id="UP000000376">
    <property type="component" value="Chromosome"/>
</dbReference>
<feature type="domain" description="DhaK" evidence="6">
    <location>
        <begin position="7"/>
        <end position="327"/>
    </location>
</feature>
<dbReference type="OrthoDB" id="9806345at2"/>
<organism evidence="7 8">
    <name type="scientific">Arcanobacterium haemolyticum (strain ATCC 9345 / DSM 20595 / CCM 5947 / CCUG 17215 / LMG 16163 / NBRC 15585 / NCTC 8452 / 11018)</name>
    <dbReference type="NCBI Taxonomy" id="644284"/>
    <lineage>
        <taxon>Bacteria</taxon>
        <taxon>Bacillati</taxon>
        <taxon>Actinomycetota</taxon>
        <taxon>Actinomycetes</taxon>
        <taxon>Actinomycetales</taxon>
        <taxon>Actinomycetaceae</taxon>
        <taxon>Arcanobacterium</taxon>
    </lineage>
</organism>
<dbReference type="GO" id="GO:0005829">
    <property type="term" value="C:cytosol"/>
    <property type="evidence" value="ECO:0007669"/>
    <property type="project" value="TreeGrafter"/>
</dbReference>
<keyword evidence="8" id="KW-1185">Reference proteome</keyword>
<evidence type="ECO:0000259" key="6">
    <source>
        <dbReference type="PROSITE" id="PS51481"/>
    </source>
</evidence>
<dbReference type="FunFam" id="3.40.50.10440:FF:000001">
    <property type="entry name" value="Dihydroxyacetone kinase, DhaK subunit"/>
    <property type="match status" value="1"/>
</dbReference>
<dbReference type="KEGG" id="ahe:Arch_1123"/>
<dbReference type="NCBIfam" id="TIGR02365">
    <property type="entry name" value="dha_L_ycgS"/>
    <property type="match status" value="1"/>
</dbReference>
<dbReference type="GO" id="GO:0019563">
    <property type="term" value="P:glycerol catabolic process"/>
    <property type="evidence" value="ECO:0007669"/>
    <property type="project" value="TreeGrafter"/>
</dbReference>
<dbReference type="FunFam" id="1.25.40.340:FF:000002">
    <property type="entry name" value="Dihydroxyacetone kinase, L subunit"/>
    <property type="match status" value="1"/>
</dbReference>
<dbReference type="EMBL" id="CP002045">
    <property type="protein sequence ID" value="ADH92836.1"/>
    <property type="molecule type" value="Genomic_DNA"/>
</dbReference>
<dbReference type="InterPro" id="IPR004007">
    <property type="entry name" value="DhaL_dom"/>
</dbReference>
<evidence type="ECO:0000256" key="1">
    <source>
        <dbReference type="ARBA" id="ARBA00022679"/>
    </source>
</evidence>
<dbReference type="PANTHER" id="PTHR28629:SF4">
    <property type="entry name" value="TRIOKINASE_FMN CYCLASE"/>
    <property type="match status" value="1"/>
</dbReference>
<keyword evidence="3 7" id="KW-0418">Kinase</keyword>
<dbReference type="RefSeq" id="WP_013170330.1">
    <property type="nucleotide sequence ID" value="NC_014218.1"/>
</dbReference>
<dbReference type="eggNOG" id="COG2376">
    <property type="taxonomic scope" value="Bacteria"/>
</dbReference>
<dbReference type="PROSITE" id="PS51480">
    <property type="entry name" value="DHAL"/>
    <property type="match status" value="1"/>
</dbReference>
<dbReference type="InterPro" id="IPR012737">
    <property type="entry name" value="DhaK_L_YcgS"/>
</dbReference>
<dbReference type="NCBIfam" id="TIGR02363">
    <property type="entry name" value="dhaK1"/>
    <property type="match status" value="1"/>
</dbReference>
<evidence type="ECO:0000256" key="3">
    <source>
        <dbReference type="ARBA" id="ARBA00022777"/>
    </source>
</evidence>
<reference evidence="7 8" key="1">
    <citation type="journal article" date="2010" name="Stand. Genomic Sci.">
        <title>Complete genome sequence of Arcanobacterium haemolyticum type strain (11018).</title>
        <authorList>
            <person name="Yasawong M."/>
            <person name="Teshima H."/>
            <person name="Lapidus A."/>
            <person name="Nolan M."/>
            <person name="Lucas S."/>
            <person name="Glavina Del Rio T."/>
            <person name="Tice H."/>
            <person name="Cheng J."/>
            <person name="Bruce D."/>
            <person name="Detter C."/>
            <person name="Tapia R."/>
            <person name="Han C."/>
            <person name="Goodwin L."/>
            <person name="Pitluck S."/>
            <person name="Liolios K."/>
            <person name="Ivanova N."/>
            <person name="Mavromatis K."/>
            <person name="Mikhailova N."/>
            <person name="Pati A."/>
            <person name="Chen A."/>
            <person name="Palaniappan K."/>
            <person name="Land M."/>
            <person name="Hauser L."/>
            <person name="Chang Y."/>
            <person name="Jeffries C."/>
            <person name="Rohde M."/>
            <person name="Sikorski J."/>
            <person name="Pukall R."/>
            <person name="Goker M."/>
            <person name="Woyke T."/>
            <person name="Bristow J."/>
            <person name="Eisen J."/>
            <person name="Markowitz V."/>
            <person name="Hugenholtz P."/>
            <person name="Kyrpides N."/>
            <person name="Klenk H."/>
        </authorList>
    </citation>
    <scope>NUCLEOTIDE SEQUENCE [LARGE SCALE GENOMIC DNA]</scope>
    <source>
        <strain evidence="8">ATCC 9345 / DSM 20595 / CCUG 17215 / LMG 16163 / NBRC 15585 / NCTC 8452 / 11018</strain>
    </source>
</reference>
<evidence type="ECO:0000313" key="8">
    <source>
        <dbReference type="Proteomes" id="UP000000376"/>
    </source>
</evidence>
<dbReference type="Gene3D" id="3.30.1180.20">
    <property type="entry name" value="Dihydroxyacetone kinase, domain 2"/>
    <property type="match status" value="1"/>
</dbReference>
<dbReference type="GO" id="GO:0005524">
    <property type="term" value="F:ATP binding"/>
    <property type="evidence" value="ECO:0007669"/>
    <property type="project" value="UniProtKB-KW"/>
</dbReference>
<dbReference type="Pfam" id="PF02733">
    <property type="entry name" value="Dak1"/>
    <property type="match status" value="1"/>
</dbReference>
<dbReference type="InterPro" id="IPR004006">
    <property type="entry name" value="DhaK_dom"/>
</dbReference>
<dbReference type="STRING" id="644284.Arch_1123"/>
<dbReference type="InterPro" id="IPR012736">
    <property type="entry name" value="DhaK_1"/>
</dbReference>
<sequence length="580" mass="61284">MKKLINEPSNVVKESLIGMAAAHPELRIDMDARVIFRSECPITGKVGLISGGGSGHEPLHGGFVGHGMLDAAVAGEIFTSPTPDQVYAAIKGVDSGAGVLLIIKNYTGDVLNFTMAAELAQAEGIRVESVVVNDDVAVEDSSFTAGRRGVGLTVLVEKIAGAAANQGKTLDEVKEIAEHVIAHGRSMGVALTSVTLPAVGTPSFDLPENEIEMGVGIHGEPGRRRITMKSAHEIAQELTESICADIDVSGSKVIVMLNGMGATPLIELYLMYGEVERLLAQRGVKVVRNLVGNYITSIDMAGCSLTVLKASDELISLWDEPVRTPALARGTVEETMPSTHTETHVAEEAQPTGIHETLVHTHRERTETGNGITLQQMVRWIEKSAQVMKDNQETLTQLDAAIGDADHGANIARGMGVAWEKLAQSDPDSFADLGKTVGMALVSNVGGASGPLYGTFFLRFGQELGDVDEITSETLARAFRAGVDGVRARGKAEAGEKTMLDVLIPVADTLEAFADATISDTLESAQKAAFTGRDETVDMIAKKGRASYLGERSVGHMDPGAASSALLIDTLVNVVRKANA</sequence>